<sequence>MTPNVEILAHATAPAMSSDDARYRSLASAYLAFIPSARTTVISRSWQAQEPSRTPRSSNDVGAQGCEASFPGSISLESPQLSFASVLDNAGSPRVTVGMAALPPEGTLEPSQASRQDSSSSQMEDSWLAPPSTIPDSLPMNDIRLSGFTSPRRLIEHFLGDFQSTQAESQSSSSSRAGSSRRERACSTQVSSSQSELDVALPTAPDDDDVVLSRPGARSSGRSDSSIVPATPPRPLEVSHVEEHDHEAGNGTVIEDTVFEDGEGVADDVPGFVFVTSRKRTLSPLRFRADSEPAPPKRHRGTAAACEDVMTPPPRLLRSSSEGSLGLTMDDALERGRRYLERFNPPHLYATELHSPAPRVSNDVVTPDDFVTPHLEKLAADLDTCSQQPSSQEQGSRFASVEMRRQLSPFERGYWFIDCSAWTDDLPQLMWCSLAKFVSGEGVAGWGTWCCRDEDWRWVRVYCFGHVARHVYFLLYASSYRKSRTARASWIDAAGEVVLVMEGT</sequence>
<feature type="region of interest" description="Disordered" evidence="1">
    <location>
        <begin position="96"/>
        <end position="145"/>
    </location>
</feature>
<reference evidence="2 3" key="1">
    <citation type="journal article" date="2018" name="Mol. Ecol.">
        <title>The obligate alkalophilic soda-lake fungus Sodiomyces alkalinus has shifted to a protein diet.</title>
        <authorList>
            <person name="Grum-Grzhimaylo A.A."/>
            <person name="Falkoski D.L."/>
            <person name="van den Heuvel J."/>
            <person name="Valero-Jimenez C.A."/>
            <person name="Min B."/>
            <person name="Choi I.G."/>
            <person name="Lipzen A."/>
            <person name="Daum C.G."/>
            <person name="Aanen D.K."/>
            <person name="Tsang A."/>
            <person name="Henrissat B."/>
            <person name="Bilanenko E.N."/>
            <person name="de Vries R.P."/>
            <person name="van Kan J.A.L."/>
            <person name="Grigoriev I.V."/>
            <person name="Debets A.J.M."/>
        </authorList>
    </citation>
    <scope>NUCLEOTIDE SEQUENCE [LARGE SCALE GENOMIC DNA]</scope>
    <source>
        <strain evidence="2 3">F11</strain>
    </source>
</reference>
<keyword evidence="3" id="KW-1185">Reference proteome</keyword>
<feature type="compositionally biased region" description="Polar residues" evidence="1">
    <location>
        <begin position="44"/>
        <end position="61"/>
    </location>
</feature>
<feature type="region of interest" description="Disordered" evidence="1">
    <location>
        <begin position="164"/>
        <end position="234"/>
    </location>
</feature>
<evidence type="ECO:0000313" key="2">
    <source>
        <dbReference type="EMBL" id="ROT37283.1"/>
    </source>
</evidence>
<proteinExistence type="predicted"/>
<dbReference type="AlphaFoldDB" id="A0A3N2PRZ7"/>
<accession>A0A3N2PRZ7</accession>
<feature type="compositionally biased region" description="Low complexity" evidence="1">
    <location>
        <begin position="111"/>
        <end position="122"/>
    </location>
</feature>
<feature type="region of interest" description="Disordered" evidence="1">
    <location>
        <begin position="44"/>
        <end position="66"/>
    </location>
</feature>
<dbReference type="OrthoDB" id="5395975at2759"/>
<protein>
    <submittedName>
        <fullName evidence="2">Uncharacterized protein</fullName>
    </submittedName>
</protein>
<evidence type="ECO:0000313" key="3">
    <source>
        <dbReference type="Proteomes" id="UP000272025"/>
    </source>
</evidence>
<dbReference type="RefSeq" id="XP_028465089.1">
    <property type="nucleotide sequence ID" value="XM_028612189.1"/>
</dbReference>
<feature type="compositionally biased region" description="Low complexity" evidence="1">
    <location>
        <begin position="164"/>
        <end position="178"/>
    </location>
</feature>
<dbReference type="GeneID" id="39580667"/>
<dbReference type="STRING" id="1314773.A0A3N2PRZ7"/>
<evidence type="ECO:0000256" key="1">
    <source>
        <dbReference type="SAM" id="MobiDB-lite"/>
    </source>
</evidence>
<gene>
    <name evidence="2" type="ORF">SODALDRAFT_334369</name>
</gene>
<organism evidence="2 3">
    <name type="scientific">Sodiomyces alkalinus (strain CBS 110278 / VKM F-3762 / F11)</name>
    <name type="common">Alkaliphilic filamentous fungus</name>
    <dbReference type="NCBI Taxonomy" id="1314773"/>
    <lineage>
        <taxon>Eukaryota</taxon>
        <taxon>Fungi</taxon>
        <taxon>Dikarya</taxon>
        <taxon>Ascomycota</taxon>
        <taxon>Pezizomycotina</taxon>
        <taxon>Sordariomycetes</taxon>
        <taxon>Hypocreomycetidae</taxon>
        <taxon>Glomerellales</taxon>
        <taxon>Plectosphaerellaceae</taxon>
        <taxon>Sodiomyces</taxon>
    </lineage>
</organism>
<dbReference type="EMBL" id="ML119057">
    <property type="protein sequence ID" value="ROT37283.1"/>
    <property type="molecule type" value="Genomic_DNA"/>
</dbReference>
<dbReference type="Proteomes" id="UP000272025">
    <property type="component" value="Unassembled WGS sequence"/>
</dbReference>
<name>A0A3N2PRZ7_SODAK</name>